<proteinExistence type="predicted"/>
<evidence type="ECO:0008006" key="4">
    <source>
        <dbReference type="Google" id="ProtNLM"/>
    </source>
</evidence>
<feature type="chain" id="PRO_5026962019" description="DUF2147 domain-containing protein" evidence="1">
    <location>
        <begin position="23"/>
        <end position="137"/>
    </location>
</feature>
<keyword evidence="1" id="KW-0732">Signal</keyword>
<dbReference type="RefSeq" id="WP_164352757.1">
    <property type="nucleotide sequence ID" value="NZ_JAABNT010000003.1"/>
</dbReference>
<sequence>MKLKALPLLTAFLCMCLGSSLAAQQGEQIEVPRGLWETEPDALGVVLHVRTRRCGRSLCGRVERAKNRRGYDTPSNAVGDQVLWEMRPQPDGSFYGEYRGPRANRYLKSRAQVFGREMVLQACDEQSCKKLVWTRIR</sequence>
<dbReference type="AlphaFoldDB" id="A0A6P0C9T0"/>
<evidence type="ECO:0000313" key="2">
    <source>
        <dbReference type="EMBL" id="NEK21866.1"/>
    </source>
</evidence>
<organism evidence="2 3">
    <name type="scientific">Sulfitobacter sediminilitoris</name>
    <dbReference type="NCBI Taxonomy" id="2698830"/>
    <lineage>
        <taxon>Bacteria</taxon>
        <taxon>Pseudomonadati</taxon>
        <taxon>Pseudomonadota</taxon>
        <taxon>Alphaproteobacteria</taxon>
        <taxon>Rhodobacterales</taxon>
        <taxon>Roseobacteraceae</taxon>
        <taxon>Sulfitobacter</taxon>
    </lineage>
</organism>
<name>A0A6P0C9T0_9RHOB</name>
<accession>A0A6P0C9T0</accession>
<dbReference type="Proteomes" id="UP000468591">
    <property type="component" value="Unassembled WGS sequence"/>
</dbReference>
<gene>
    <name evidence="2" type="ORF">GV827_05550</name>
</gene>
<comment type="caution">
    <text evidence="2">The sequence shown here is derived from an EMBL/GenBank/DDBJ whole genome shotgun (WGS) entry which is preliminary data.</text>
</comment>
<feature type="signal peptide" evidence="1">
    <location>
        <begin position="1"/>
        <end position="22"/>
    </location>
</feature>
<protein>
    <recommendedName>
        <fullName evidence="4">DUF2147 domain-containing protein</fullName>
    </recommendedName>
</protein>
<evidence type="ECO:0000313" key="3">
    <source>
        <dbReference type="Proteomes" id="UP000468591"/>
    </source>
</evidence>
<dbReference type="EMBL" id="JAABNT010000003">
    <property type="protein sequence ID" value="NEK21866.1"/>
    <property type="molecule type" value="Genomic_DNA"/>
</dbReference>
<evidence type="ECO:0000256" key="1">
    <source>
        <dbReference type="SAM" id="SignalP"/>
    </source>
</evidence>
<reference evidence="2 3" key="1">
    <citation type="submission" date="2020-01" db="EMBL/GenBank/DDBJ databases">
        <title>Sulfitobacter sediminilitoris sp. nov., isolated from a tidal flat.</title>
        <authorList>
            <person name="Park S."/>
            <person name="Yoon J.-H."/>
        </authorList>
    </citation>
    <scope>NUCLEOTIDE SEQUENCE [LARGE SCALE GENOMIC DNA]</scope>
    <source>
        <strain evidence="2 3">JBTF-M27</strain>
    </source>
</reference>
<keyword evidence="3" id="KW-1185">Reference proteome</keyword>